<dbReference type="Proteomes" id="UP000275846">
    <property type="component" value="Unassembled WGS sequence"/>
</dbReference>
<proteinExistence type="predicted"/>
<dbReference type="AlphaFoldDB" id="A0A183TPX2"/>
<evidence type="ECO:0000259" key="2">
    <source>
        <dbReference type="PROSITE" id="PS50157"/>
    </source>
</evidence>
<sequence>MIIVGAPLPTSTDTFLPPPPLAPIMATNTTCLIPATSDYLPPATSTPSTSDGDSILTCTHCDRTFSSHIGRVGHLRIHRTETGKPVPGAPTYTGRIRLNCSPCPRTFTHRMGLLGHMHLHENLR</sequence>
<keyword evidence="1" id="KW-0863">Zinc-finger</keyword>
<gene>
    <name evidence="3" type="ORF">SSLN_LOCUS18520</name>
</gene>
<protein>
    <submittedName>
        <fullName evidence="5">C2H2-type domain-containing protein</fullName>
    </submittedName>
</protein>
<dbReference type="Gene3D" id="3.30.160.60">
    <property type="entry name" value="Classic Zinc Finger"/>
    <property type="match status" value="1"/>
</dbReference>
<dbReference type="WBParaSite" id="SSLN_0001921701-mRNA-1">
    <property type="protein sequence ID" value="SSLN_0001921701-mRNA-1"/>
    <property type="gene ID" value="SSLN_0001921701"/>
</dbReference>
<keyword evidence="4" id="KW-1185">Reference proteome</keyword>
<evidence type="ECO:0000313" key="4">
    <source>
        <dbReference type="Proteomes" id="UP000275846"/>
    </source>
</evidence>
<organism evidence="5">
    <name type="scientific">Schistocephalus solidus</name>
    <name type="common">Tapeworm</name>
    <dbReference type="NCBI Taxonomy" id="70667"/>
    <lineage>
        <taxon>Eukaryota</taxon>
        <taxon>Metazoa</taxon>
        <taxon>Spiralia</taxon>
        <taxon>Lophotrochozoa</taxon>
        <taxon>Platyhelminthes</taxon>
        <taxon>Cestoda</taxon>
        <taxon>Eucestoda</taxon>
        <taxon>Diphyllobothriidea</taxon>
        <taxon>Diphyllobothriidae</taxon>
        <taxon>Schistocephalus</taxon>
    </lineage>
</organism>
<feature type="domain" description="C2H2-type" evidence="2">
    <location>
        <begin position="56"/>
        <end position="83"/>
    </location>
</feature>
<evidence type="ECO:0000256" key="1">
    <source>
        <dbReference type="PROSITE-ProRule" id="PRU00042"/>
    </source>
</evidence>
<dbReference type="InterPro" id="IPR036236">
    <property type="entry name" value="Znf_C2H2_sf"/>
</dbReference>
<evidence type="ECO:0000313" key="3">
    <source>
        <dbReference type="EMBL" id="VDM04906.1"/>
    </source>
</evidence>
<accession>A0A183TPX2</accession>
<dbReference type="InterPro" id="IPR013087">
    <property type="entry name" value="Znf_C2H2_type"/>
</dbReference>
<evidence type="ECO:0000313" key="5">
    <source>
        <dbReference type="WBParaSite" id="SSLN_0001921701-mRNA-1"/>
    </source>
</evidence>
<reference evidence="3 4" key="2">
    <citation type="submission" date="2018-11" db="EMBL/GenBank/DDBJ databases">
        <authorList>
            <consortium name="Pathogen Informatics"/>
        </authorList>
    </citation>
    <scope>NUCLEOTIDE SEQUENCE [LARGE SCALE GENOMIC DNA]</scope>
    <source>
        <strain evidence="3 4">NST_G2</strain>
    </source>
</reference>
<dbReference type="GO" id="GO:0008270">
    <property type="term" value="F:zinc ion binding"/>
    <property type="evidence" value="ECO:0007669"/>
    <property type="project" value="UniProtKB-KW"/>
</dbReference>
<dbReference type="EMBL" id="UYSU01044622">
    <property type="protein sequence ID" value="VDM04906.1"/>
    <property type="molecule type" value="Genomic_DNA"/>
</dbReference>
<dbReference type="PROSITE" id="PS50157">
    <property type="entry name" value="ZINC_FINGER_C2H2_2"/>
    <property type="match status" value="2"/>
</dbReference>
<name>A0A183TPX2_SCHSO</name>
<reference evidence="5" key="1">
    <citation type="submission" date="2016-06" db="UniProtKB">
        <authorList>
            <consortium name="WormBaseParasite"/>
        </authorList>
    </citation>
    <scope>IDENTIFICATION</scope>
</reference>
<keyword evidence="1" id="KW-0479">Metal-binding</keyword>
<dbReference type="SUPFAM" id="SSF57667">
    <property type="entry name" value="beta-beta-alpha zinc fingers"/>
    <property type="match status" value="1"/>
</dbReference>
<dbReference type="SMART" id="SM00355">
    <property type="entry name" value="ZnF_C2H2"/>
    <property type="match status" value="2"/>
</dbReference>
<dbReference type="PROSITE" id="PS00028">
    <property type="entry name" value="ZINC_FINGER_C2H2_1"/>
    <property type="match status" value="2"/>
</dbReference>
<keyword evidence="1" id="KW-0862">Zinc</keyword>
<feature type="domain" description="C2H2-type" evidence="2">
    <location>
        <begin position="98"/>
        <end position="124"/>
    </location>
</feature>